<dbReference type="Proteomes" id="UP001162501">
    <property type="component" value="Chromosome 14"/>
</dbReference>
<proteinExistence type="predicted"/>
<sequence length="129" mass="14239">MLFSTHILGMQHGFLPGCDVRIWSRAGLSIVSFPHGEQSYHKGQICPFSLFLLMPQVNDIVTLPETYSTIPPSPARGIPLTPISFPPRFLHSHPSPCIFFSPTVSAQGLLSPKETVSLLQAHESPWAMM</sequence>
<reference evidence="1" key="1">
    <citation type="submission" date="2023-05" db="EMBL/GenBank/DDBJ databases">
        <authorList>
            <consortium name="ELIXIR-Norway"/>
        </authorList>
    </citation>
    <scope>NUCLEOTIDE SEQUENCE</scope>
</reference>
<name>A0AC59YF23_RANTA</name>
<gene>
    <name evidence="1" type="ORF">MRATA1EN22A_LOCUS5402</name>
</gene>
<reference evidence="1" key="2">
    <citation type="submission" date="2025-03" db="EMBL/GenBank/DDBJ databases">
        <authorList>
            <consortium name="ELIXIR-Norway"/>
            <consortium name="Elixir Norway"/>
        </authorList>
    </citation>
    <scope>NUCLEOTIDE SEQUENCE</scope>
</reference>
<accession>A0AC59YF23</accession>
<evidence type="ECO:0000313" key="2">
    <source>
        <dbReference type="Proteomes" id="UP001162501"/>
    </source>
</evidence>
<organism evidence="1 2">
    <name type="scientific">Rangifer tarandus platyrhynchus</name>
    <name type="common">Svalbard reindeer</name>
    <dbReference type="NCBI Taxonomy" id="3082113"/>
    <lineage>
        <taxon>Eukaryota</taxon>
        <taxon>Metazoa</taxon>
        <taxon>Chordata</taxon>
        <taxon>Craniata</taxon>
        <taxon>Vertebrata</taxon>
        <taxon>Euteleostomi</taxon>
        <taxon>Mammalia</taxon>
        <taxon>Eutheria</taxon>
        <taxon>Laurasiatheria</taxon>
        <taxon>Artiodactyla</taxon>
        <taxon>Ruminantia</taxon>
        <taxon>Pecora</taxon>
        <taxon>Cervidae</taxon>
        <taxon>Odocoileinae</taxon>
        <taxon>Rangifer</taxon>
    </lineage>
</organism>
<protein>
    <submittedName>
        <fullName evidence="1">Uncharacterized protein</fullName>
    </submittedName>
</protein>
<dbReference type="EMBL" id="OX596098">
    <property type="protein sequence ID" value="CAM9642772.1"/>
    <property type="molecule type" value="Genomic_DNA"/>
</dbReference>
<evidence type="ECO:0000313" key="1">
    <source>
        <dbReference type="EMBL" id="CAM9642772.1"/>
    </source>
</evidence>